<organism evidence="2 3">
    <name type="scientific">Armillaria tabescens</name>
    <name type="common">Ringless honey mushroom</name>
    <name type="synonym">Agaricus tabescens</name>
    <dbReference type="NCBI Taxonomy" id="1929756"/>
    <lineage>
        <taxon>Eukaryota</taxon>
        <taxon>Fungi</taxon>
        <taxon>Dikarya</taxon>
        <taxon>Basidiomycota</taxon>
        <taxon>Agaricomycotina</taxon>
        <taxon>Agaricomycetes</taxon>
        <taxon>Agaricomycetidae</taxon>
        <taxon>Agaricales</taxon>
        <taxon>Marasmiineae</taxon>
        <taxon>Physalacriaceae</taxon>
        <taxon>Desarmillaria</taxon>
    </lineage>
</organism>
<evidence type="ECO:0000313" key="2">
    <source>
        <dbReference type="EMBL" id="KAK0447820.1"/>
    </source>
</evidence>
<reference evidence="2" key="1">
    <citation type="submission" date="2023-06" db="EMBL/GenBank/DDBJ databases">
        <authorList>
            <consortium name="Lawrence Berkeley National Laboratory"/>
            <person name="Ahrendt S."/>
            <person name="Sahu N."/>
            <person name="Indic B."/>
            <person name="Wong-Bajracharya J."/>
            <person name="Merenyi Z."/>
            <person name="Ke H.-M."/>
            <person name="Monk M."/>
            <person name="Kocsube S."/>
            <person name="Drula E."/>
            <person name="Lipzen A."/>
            <person name="Balint B."/>
            <person name="Henrissat B."/>
            <person name="Andreopoulos B."/>
            <person name="Martin F.M."/>
            <person name="Harder C.B."/>
            <person name="Rigling D."/>
            <person name="Ford K.L."/>
            <person name="Foster G.D."/>
            <person name="Pangilinan J."/>
            <person name="Papanicolaou A."/>
            <person name="Barry K."/>
            <person name="LaButti K."/>
            <person name="Viragh M."/>
            <person name="Koriabine M."/>
            <person name="Yan M."/>
            <person name="Riley R."/>
            <person name="Champramary S."/>
            <person name="Plett K.L."/>
            <person name="Tsai I.J."/>
            <person name="Slot J."/>
            <person name="Sipos G."/>
            <person name="Plett J."/>
            <person name="Nagy L.G."/>
            <person name="Grigoriev I.V."/>
        </authorList>
    </citation>
    <scope>NUCLEOTIDE SEQUENCE</scope>
    <source>
        <strain evidence="2">CCBAS 213</strain>
    </source>
</reference>
<keyword evidence="1" id="KW-1133">Transmembrane helix</keyword>
<gene>
    <name evidence="2" type="ORF">EV420DRAFT_861506</name>
</gene>
<accession>A0AA39JRY7</accession>
<name>A0AA39JRY7_ARMTA</name>
<sequence length="165" mass="18411">MESRSRVCLEHRNQKASWIGGDYSSPSPARSLPLTTTVPARMLMNLKLPTTGFCFGTHLPRLRAPGPRIHPHFFFHSFIHERCLFLSYDCSGREVPSGGDVKAGLTPWRLSVATVSCFQPARNIRCLKAFPGTVLASSSVVLVRALSLFVAFRRAKGRVWEALRK</sequence>
<comment type="caution">
    <text evidence="2">The sequence shown here is derived from an EMBL/GenBank/DDBJ whole genome shotgun (WGS) entry which is preliminary data.</text>
</comment>
<keyword evidence="3" id="KW-1185">Reference proteome</keyword>
<proteinExistence type="predicted"/>
<dbReference type="AlphaFoldDB" id="A0AA39JRY7"/>
<dbReference type="RefSeq" id="XP_060326235.1">
    <property type="nucleotide sequence ID" value="XM_060483765.1"/>
</dbReference>
<evidence type="ECO:0000256" key="1">
    <source>
        <dbReference type="SAM" id="Phobius"/>
    </source>
</evidence>
<dbReference type="EMBL" id="JAUEPS010000043">
    <property type="protein sequence ID" value="KAK0447820.1"/>
    <property type="molecule type" value="Genomic_DNA"/>
</dbReference>
<dbReference type="GeneID" id="85367313"/>
<feature type="transmembrane region" description="Helical" evidence="1">
    <location>
        <begin position="129"/>
        <end position="152"/>
    </location>
</feature>
<keyword evidence="1" id="KW-0472">Membrane</keyword>
<keyword evidence="1" id="KW-0812">Transmembrane</keyword>
<protein>
    <submittedName>
        <fullName evidence="2">Uncharacterized protein</fullName>
    </submittedName>
</protein>
<dbReference type="Proteomes" id="UP001175211">
    <property type="component" value="Unassembled WGS sequence"/>
</dbReference>
<evidence type="ECO:0000313" key="3">
    <source>
        <dbReference type="Proteomes" id="UP001175211"/>
    </source>
</evidence>